<dbReference type="PANTHER" id="PTHR30429:SF0">
    <property type="entry name" value="METHIONINE-BINDING LIPOPROTEIN METQ"/>
    <property type="match status" value="1"/>
</dbReference>
<evidence type="ECO:0000313" key="10">
    <source>
        <dbReference type="Proteomes" id="UP000523863"/>
    </source>
</evidence>
<evidence type="ECO:0000313" key="9">
    <source>
        <dbReference type="EMBL" id="MBB5597209.1"/>
    </source>
</evidence>
<feature type="chain" id="PRO_5031352248" description="Lipoprotein" evidence="8">
    <location>
        <begin position="23"/>
        <end position="282"/>
    </location>
</feature>
<keyword evidence="4" id="KW-0564">Palmitate</keyword>
<keyword evidence="10" id="KW-1185">Reference proteome</keyword>
<sequence length="282" mass="30270">MRNKLILSLASIAAAVSLTACGASGTPSNSSTAAGSASSGGVTVVKVGANPVPHAKILEFVDQNLAKEAGIDLDIKEFDDYQTPNIALSEGSVDANYFMHEPFFNDQVKTKGYKFEHGTGVHIEPYAGFSEKYKTVEEIPDGATIGITNDPGNQPRALKMLEAAGLLKDIADDSAALTLTDAQNPKKLKFEENQPEILVQVAKDPKIDLAIINGNYILQAGMSTKDALIVESTENNPYANFLAWRTGEQSEGVKKLDELLHSDEVKKYIEDTWPSGDVIPAS</sequence>
<comment type="similarity">
    <text evidence="6">Belongs to the nlpA lipoprotein family.</text>
</comment>
<accession>A0A7W8Y939</accession>
<dbReference type="GO" id="GO:0016020">
    <property type="term" value="C:membrane"/>
    <property type="evidence" value="ECO:0007669"/>
    <property type="project" value="UniProtKB-SubCell"/>
</dbReference>
<evidence type="ECO:0000256" key="1">
    <source>
        <dbReference type="ARBA" id="ARBA00004635"/>
    </source>
</evidence>
<dbReference type="AlphaFoldDB" id="A0A7W8Y939"/>
<dbReference type="Proteomes" id="UP000523863">
    <property type="component" value="Unassembled WGS sequence"/>
</dbReference>
<dbReference type="PANTHER" id="PTHR30429">
    <property type="entry name" value="D-METHIONINE-BINDING LIPOPROTEIN METQ"/>
    <property type="match status" value="1"/>
</dbReference>
<organism evidence="9 10">
    <name type="scientific">Neomicrococcus lactis</name>
    <dbReference type="NCBI Taxonomy" id="732241"/>
    <lineage>
        <taxon>Bacteria</taxon>
        <taxon>Bacillati</taxon>
        <taxon>Actinomycetota</taxon>
        <taxon>Actinomycetes</taxon>
        <taxon>Micrococcales</taxon>
        <taxon>Micrococcaceae</taxon>
        <taxon>Neomicrococcus</taxon>
    </lineage>
</organism>
<evidence type="ECO:0000256" key="7">
    <source>
        <dbReference type="PIRSR" id="PIRSR002854-1"/>
    </source>
</evidence>
<gene>
    <name evidence="9" type="ORF">BKA12_000289</name>
</gene>
<keyword evidence="2 8" id="KW-0732">Signal</keyword>
<keyword evidence="5 6" id="KW-0449">Lipoprotein</keyword>
<protein>
    <recommendedName>
        <fullName evidence="6">Lipoprotein</fullName>
    </recommendedName>
</protein>
<evidence type="ECO:0000256" key="6">
    <source>
        <dbReference type="PIRNR" id="PIRNR002854"/>
    </source>
</evidence>
<dbReference type="EMBL" id="JACHBL010000001">
    <property type="protein sequence ID" value="MBB5597209.1"/>
    <property type="molecule type" value="Genomic_DNA"/>
</dbReference>
<dbReference type="PROSITE" id="PS51257">
    <property type="entry name" value="PROKAR_LIPOPROTEIN"/>
    <property type="match status" value="1"/>
</dbReference>
<evidence type="ECO:0000256" key="8">
    <source>
        <dbReference type="SAM" id="SignalP"/>
    </source>
</evidence>
<comment type="subcellular location">
    <subcellularLocation>
        <location evidence="1">Membrane</location>
        <topology evidence="1">Lipid-anchor</topology>
    </subcellularLocation>
</comment>
<dbReference type="Gene3D" id="3.40.190.10">
    <property type="entry name" value="Periplasmic binding protein-like II"/>
    <property type="match status" value="2"/>
</dbReference>
<name>A0A7W8Y939_9MICC</name>
<feature type="lipid moiety-binding region" description="S-diacylglycerol cysteine" evidence="7">
    <location>
        <position position="21"/>
    </location>
</feature>
<proteinExistence type="inferred from homology"/>
<comment type="caution">
    <text evidence="9">The sequence shown here is derived from an EMBL/GenBank/DDBJ whole genome shotgun (WGS) entry which is preliminary data.</text>
</comment>
<evidence type="ECO:0000256" key="4">
    <source>
        <dbReference type="ARBA" id="ARBA00023139"/>
    </source>
</evidence>
<feature type="signal peptide" evidence="8">
    <location>
        <begin position="1"/>
        <end position="22"/>
    </location>
</feature>
<dbReference type="RefSeq" id="WP_183640143.1">
    <property type="nucleotide sequence ID" value="NZ_JACHBL010000001.1"/>
</dbReference>
<keyword evidence="3" id="KW-0472">Membrane</keyword>
<evidence type="ECO:0000256" key="5">
    <source>
        <dbReference type="ARBA" id="ARBA00023288"/>
    </source>
</evidence>
<evidence type="ECO:0000256" key="3">
    <source>
        <dbReference type="ARBA" id="ARBA00023136"/>
    </source>
</evidence>
<dbReference type="SUPFAM" id="SSF53850">
    <property type="entry name" value="Periplasmic binding protein-like II"/>
    <property type="match status" value="1"/>
</dbReference>
<dbReference type="PIRSF" id="PIRSF002854">
    <property type="entry name" value="MetQ"/>
    <property type="match status" value="1"/>
</dbReference>
<reference evidence="9 10" key="1">
    <citation type="submission" date="2020-08" db="EMBL/GenBank/DDBJ databases">
        <title>Sequencing the genomes of 1000 actinobacteria strains.</title>
        <authorList>
            <person name="Klenk H.-P."/>
        </authorList>
    </citation>
    <scope>NUCLEOTIDE SEQUENCE [LARGE SCALE GENOMIC DNA]</scope>
    <source>
        <strain evidence="9 10">DSM 23694</strain>
    </source>
</reference>
<evidence type="ECO:0000256" key="2">
    <source>
        <dbReference type="ARBA" id="ARBA00022729"/>
    </source>
</evidence>
<dbReference type="InterPro" id="IPR004872">
    <property type="entry name" value="Lipoprotein_NlpA"/>
</dbReference>
<dbReference type="Pfam" id="PF03180">
    <property type="entry name" value="Lipoprotein_9"/>
    <property type="match status" value="1"/>
</dbReference>